<keyword evidence="3" id="KW-1185">Reference proteome</keyword>
<dbReference type="InterPro" id="IPR022496">
    <property type="entry name" value="T6A_TsaB"/>
</dbReference>
<evidence type="ECO:0000313" key="3">
    <source>
        <dbReference type="Proteomes" id="UP000007102"/>
    </source>
</evidence>
<accession>F0S3J3</accession>
<dbReference type="Proteomes" id="UP000007102">
    <property type="component" value="Chromosome"/>
</dbReference>
<dbReference type="STRING" id="868864.Dester_0774"/>
<dbReference type="AlphaFoldDB" id="F0S3J3"/>
<reference evidence="3" key="2">
    <citation type="submission" date="2011-02" db="EMBL/GenBank/DDBJ databases">
        <title>The complete genome of Desulfurobacterium thermolithotrophum DSM 11699.</title>
        <authorList>
            <consortium name="US DOE Joint Genome Institute (JGI-PGF)"/>
            <person name="Lucas S."/>
            <person name="Copeland A."/>
            <person name="Lapidus A."/>
            <person name="Bruce D."/>
            <person name="Goodwin L."/>
            <person name="Pitluck S."/>
            <person name="Kyrpides N."/>
            <person name="Mavromatis K."/>
            <person name="Pagani I."/>
            <person name="Ivanova N."/>
            <person name="Mikhailova N."/>
            <person name="Daligault H."/>
            <person name="Detter J.C."/>
            <person name="Tapia R."/>
            <person name="Han C."/>
            <person name="Land M."/>
            <person name="Hauser L."/>
            <person name="Markowitz V."/>
            <person name="Cheng J.-F."/>
            <person name="Hugenholtz P."/>
            <person name="Woyke T."/>
            <person name="Wu D."/>
            <person name="Spring S."/>
            <person name="Brambilla E."/>
            <person name="Klenk H.-P."/>
            <person name="Eisen J.A."/>
        </authorList>
    </citation>
    <scope>NUCLEOTIDE SEQUENCE [LARGE SCALE GENOMIC DNA]</scope>
    <source>
        <strain evidence="3">DSM 11699 / BSA</strain>
    </source>
</reference>
<dbReference type="SUPFAM" id="SSF53067">
    <property type="entry name" value="Actin-like ATPase domain"/>
    <property type="match status" value="1"/>
</dbReference>
<dbReference type="InParanoid" id="F0S3J3"/>
<name>F0S3J3_DESTD</name>
<dbReference type="eggNOG" id="COG1214">
    <property type="taxonomic scope" value="Bacteria"/>
</dbReference>
<dbReference type="RefSeq" id="WP_013638370.1">
    <property type="nucleotide sequence ID" value="NC_015185.1"/>
</dbReference>
<dbReference type="Gene3D" id="3.30.420.40">
    <property type="match status" value="2"/>
</dbReference>
<organism evidence="2 3">
    <name type="scientific">Desulfurobacterium thermolithotrophum (strain DSM 11699 / BSA)</name>
    <dbReference type="NCBI Taxonomy" id="868864"/>
    <lineage>
        <taxon>Bacteria</taxon>
        <taxon>Pseudomonadati</taxon>
        <taxon>Aquificota</taxon>
        <taxon>Aquificia</taxon>
        <taxon>Desulfurobacteriales</taxon>
        <taxon>Desulfurobacteriaceae</taxon>
        <taxon>Desulfurobacterium</taxon>
    </lineage>
</organism>
<evidence type="ECO:0000259" key="1">
    <source>
        <dbReference type="Pfam" id="PF00814"/>
    </source>
</evidence>
<evidence type="ECO:0000313" key="2">
    <source>
        <dbReference type="EMBL" id="ADY73415.1"/>
    </source>
</evidence>
<dbReference type="KEGG" id="dte:Dester_0774"/>
<sequence length="212" mass="23768">MIVLGIDLCTSEGSISLIKNGELLGISLWNQPKKHSEKIFVEIKKLLEQTEVKKEDISLVVVSSGPGSFTGVRLSVTVGKSLKVVGLKVKAVSTLQLIGLQHLKANLPIISLLSGRRNRYYTLVRESPLDSSNVMDLTEEELFSKVEDYSRYIVVYKGNISDSIKKNFKTIYETTPLSLIAALIPFEFPQLLKPLHFYYVRDHDAKPSCKKL</sequence>
<dbReference type="HOGENOM" id="CLU_1298132_0_0_0"/>
<reference evidence="2 3" key="1">
    <citation type="journal article" date="2011" name="Stand. Genomic Sci.">
        <title>Complete genome sequence of the thermophilic sulfur-reducer Desulfurobacterium thermolithotrophum type strain (BSA(T)) from a deep-sea hydrothermal vent.</title>
        <authorList>
            <person name="Goker M."/>
            <person name="Daligault H."/>
            <person name="Mwirichia R."/>
            <person name="Lapidus A."/>
            <person name="Lucas S."/>
            <person name="Deshpande S."/>
            <person name="Pagani I."/>
            <person name="Tapia R."/>
            <person name="Cheng J.F."/>
            <person name="Goodwin L."/>
            <person name="Pitluck S."/>
            <person name="Liolios K."/>
            <person name="Ivanova N."/>
            <person name="Mavromatis K."/>
            <person name="Mikhailova N."/>
            <person name="Pati A."/>
            <person name="Chen A."/>
            <person name="Palaniappan K."/>
            <person name="Han C."/>
            <person name="Land M."/>
            <person name="Hauser L."/>
            <person name="Pan C."/>
            <person name="Brambilla E.M."/>
            <person name="Rohde M."/>
            <person name="Spring S."/>
            <person name="Sikorski J."/>
            <person name="Wirth R."/>
            <person name="Detter J.C."/>
            <person name="Woyke T."/>
            <person name="Bristow J."/>
            <person name="Eisen J.A."/>
            <person name="Markowitz V."/>
            <person name="Hugenholtz P."/>
            <person name="Kyrpides N.C."/>
            <person name="Klenk H.P."/>
        </authorList>
    </citation>
    <scope>NUCLEOTIDE SEQUENCE [LARGE SCALE GENOMIC DNA]</scope>
    <source>
        <strain evidence="3">DSM 11699 / BSA</strain>
    </source>
</reference>
<dbReference type="Pfam" id="PF00814">
    <property type="entry name" value="TsaD"/>
    <property type="match status" value="1"/>
</dbReference>
<proteinExistence type="predicted"/>
<gene>
    <name evidence="2" type="ordered locus">Dester_0774</name>
</gene>
<dbReference type="GO" id="GO:0002949">
    <property type="term" value="P:tRNA threonylcarbamoyladenosine modification"/>
    <property type="evidence" value="ECO:0007669"/>
    <property type="project" value="InterPro"/>
</dbReference>
<dbReference type="EMBL" id="CP002543">
    <property type="protein sequence ID" value="ADY73415.1"/>
    <property type="molecule type" value="Genomic_DNA"/>
</dbReference>
<dbReference type="InterPro" id="IPR043129">
    <property type="entry name" value="ATPase_NBD"/>
</dbReference>
<protein>
    <submittedName>
        <fullName evidence="2">Universal protein YeaZ</fullName>
    </submittedName>
</protein>
<dbReference type="OrthoDB" id="9784166at2"/>
<dbReference type="InterPro" id="IPR000905">
    <property type="entry name" value="Gcp-like_dom"/>
</dbReference>
<feature type="domain" description="Gcp-like" evidence="1">
    <location>
        <begin position="33"/>
        <end position="161"/>
    </location>
</feature>
<dbReference type="NCBIfam" id="TIGR03725">
    <property type="entry name" value="T6A_YeaZ"/>
    <property type="match status" value="1"/>
</dbReference>